<organism evidence="1 2">
    <name type="scientific">Arthrobacter gandavensis</name>
    <dbReference type="NCBI Taxonomy" id="169960"/>
    <lineage>
        <taxon>Bacteria</taxon>
        <taxon>Bacillati</taxon>
        <taxon>Actinomycetota</taxon>
        <taxon>Actinomycetes</taxon>
        <taxon>Micrococcales</taxon>
        <taxon>Micrococcaceae</taxon>
        <taxon>Arthrobacter</taxon>
    </lineage>
</organism>
<name>A0ABN2PHZ0_9MICC</name>
<accession>A0ABN2PHZ0</accession>
<dbReference type="Proteomes" id="UP001500784">
    <property type="component" value="Unassembled WGS sequence"/>
</dbReference>
<dbReference type="EMBL" id="BAAALV010000007">
    <property type="protein sequence ID" value="GAA1922372.1"/>
    <property type="molecule type" value="Genomic_DNA"/>
</dbReference>
<comment type="caution">
    <text evidence="1">The sequence shown here is derived from an EMBL/GenBank/DDBJ whole genome shotgun (WGS) entry which is preliminary data.</text>
</comment>
<reference evidence="1 2" key="1">
    <citation type="journal article" date="2019" name="Int. J. Syst. Evol. Microbiol.">
        <title>The Global Catalogue of Microorganisms (GCM) 10K type strain sequencing project: providing services to taxonomists for standard genome sequencing and annotation.</title>
        <authorList>
            <consortium name="The Broad Institute Genomics Platform"/>
            <consortium name="The Broad Institute Genome Sequencing Center for Infectious Disease"/>
            <person name="Wu L."/>
            <person name="Ma J."/>
        </authorList>
    </citation>
    <scope>NUCLEOTIDE SEQUENCE [LARGE SCALE GENOMIC DNA]</scope>
    <source>
        <strain evidence="1 2">JCM 13316</strain>
    </source>
</reference>
<sequence>MWKKDGTKLTGNYGTWRGQEVELWSLKPYEGMLTIVHNGEEAPSPAWHTNAWSPSKHTLEVPADEVTNRHRVRVTGSLGPGRNVIIDAEDIGGKLSVASIDPMDTMYKRMLINNHDFVPFGENEPLEHVSVAGWIQADRLRNIHVKITPFSSD</sequence>
<protein>
    <submittedName>
        <fullName evidence="1">Uncharacterized protein</fullName>
    </submittedName>
</protein>
<gene>
    <name evidence="1" type="ORF">GCM10009688_29260</name>
</gene>
<keyword evidence="2" id="KW-1185">Reference proteome</keyword>
<proteinExistence type="predicted"/>
<dbReference type="RefSeq" id="WP_152228584.1">
    <property type="nucleotide sequence ID" value="NZ_BAAALV010000007.1"/>
</dbReference>
<evidence type="ECO:0000313" key="1">
    <source>
        <dbReference type="EMBL" id="GAA1922372.1"/>
    </source>
</evidence>
<evidence type="ECO:0000313" key="2">
    <source>
        <dbReference type="Proteomes" id="UP001500784"/>
    </source>
</evidence>